<evidence type="ECO:0000256" key="2">
    <source>
        <dbReference type="ARBA" id="ARBA00006484"/>
    </source>
</evidence>
<evidence type="ECO:0000313" key="9">
    <source>
        <dbReference type="EMBL" id="MXQ50979.1"/>
    </source>
</evidence>
<dbReference type="PROSITE" id="PS00061">
    <property type="entry name" value="ADH_SHORT"/>
    <property type="match status" value="1"/>
</dbReference>
<accession>A0A6N8U5T6</accession>
<dbReference type="Proteomes" id="UP000436284">
    <property type="component" value="Unassembled WGS sequence"/>
</dbReference>
<evidence type="ECO:0000256" key="6">
    <source>
        <dbReference type="ARBA" id="ARBA00029989"/>
    </source>
</evidence>
<dbReference type="OrthoDB" id="9803333at2"/>
<dbReference type="SUPFAM" id="SSF51735">
    <property type="entry name" value="NAD(P)-binding Rossmann-fold domains"/>
    <property type="match status" value="1"/>
</dbReference>
<dbReference type="PRINTS" id="PR00081">
    <property type="entry name" value="GDHRDH"/>
</dbReference>
<comment type="similarity">
    <text evidence="2">Belongs to the short-chain dehydrogenases/reductases (SDR) family.</text>
</comment>
<evidence type="ECO:0000256" key="3">
    <source>
        <dbReference type="ARBA" id="ARBA00012848"/>
    </source>
</evidence>
<name>A0A6N8U5T6_9STAP</name>
<protein>
    <recommendedName>
        <fullName evidence="4">Diacetyl reductase [(S)-acetoin forming]</fullName>
        <ecNumber evidence="3">1.1.1.304</ecNumber>
    </recommendedName>
    <alternativeName>
        <fullName evidence="6">Acetoin(diacetyl) reductase</fullName>
    </alternativeName>
    <alternativeName>
        <fullName evidence="7">Meso-2,3-butanediol dehydrogenase</fullName>
    </alternativeName>
</protein>
<sequence length="253" mass="27378">MVLKEKVAIITGAGNGIGRETAILFAKEGAIVVATDINENDVRKTVEHVHENGGEGIFIRHDISKEEDWNNVVNTTIEKYGKIDVLFNNAGTFMIKPLIETTLEDWNKLMSINVNGTFLGLKYVMKVMMTQKHGSIINTSSTAGLVGSPGVSLYGASKGSIRALSKHAAVEGAPYNIRVNSIYPGFVATGMLGQRSETEESEENELAQKVPLNRVGETAEVAQTVLFLASEKSSYTTGAEFVIDGGRSMDKSY</sequence>
<dbReference type="GO" id="GO:0008206">
    <property type="term" value="P:bile acid metabolic process"/>
    <property type="evidence" value="ECO:0007669"/>
    <property type="project" value="UniProtKB-ARBA"/>
</dbReference>
<dbReference type="Pfam" id="PF13561">
    <property type="entry name" value="adh_short_C2"/>
    <property type="match status" value="1"/>
</dbReference>
<evidence type="ECO:0000256" key="1">
    <source>
        <dbReference type="ARBA" id="ARBA00003200"/>
    </source>
</evidence>
<dbReference type="InterPro" id="IPR036291">
    <property type="entry name" value="NAD(P)-bd_dom_sf"/>
</dbReference>
<organism evidence="9 10">
    <name type="scientific">Salinicoccus hispanicus</name>
    <dbReference type="NCBI Taxonomy" id="157225"/>
    <lineage>
        <taxon>Bacteria</taxon>
        <taxon>Bacillati</taxon>
        <taxon>Bacillota</taxon>
        <taxon>Bacilli</taxon>
        <taxon>Bacillales</taxon>
        <taxon>Staphylococcaceae</taxon>
        <taxon>Salinicoccus</taxon>
    </lineage>
</organism>
<keyword evidence="10" id="KW-1185">Reference proteome</keyword>
<dbReference type="FunFam" id="3.40.50.720:FF:000084">
    <property type="entry name" value="Short-chain dehydrogenase reductase"/>
    <property type="match status" value="1"/>
</dbReference>
<dbReference type="NCBIfam" id="NF005559">
    <property type="entry name" value="PRK07231.1"/>
    <property type="match status" value="1"/>
</dbReference>
<dbReference type="AlphaFoldDB" id="A0A6N8U5T6"/>
<dbReference type="PANTHER" id="PTHR24321">
    <property type="entry name" value="DEHYDROGENASES, SHORT CHAIN"/>
    <property type="match status" value="1"/>
</dbReference>
<dbReference type="EC" id="1.1.1.304" evidence="3"/>
<dbReference type="Gene3D" id="3.40.50.720">
    <property type="entry name" value="NAD(P)-binding Rossmann-like Domain"/>
    <property type="match status" value="1"/>
</dbReference>
<keyword evidence="5 9" id="KW-0560">Oxidoreductase</keyword>
<dbReference type="EMBL" id="WUUK01000002">
    <property type="protein sequence ID" value="MXQ50979.1"/>
    <property type="molecule type" value="Genomic_DNA"/>
</dbReference>
<dbReference type="PANTHER" id="PTHR24321:SF8">
    <property type="entry name" value="ESTRADIOL 17-BETA-DEHYDROGENASE 8-RELATED"/>
    <property type="match status" value="1"/>
</dbReference>
<gene>
    <name evidence="9" type="ORF">GQ671_06815</name>
</gene>
<dbReference type="PRINTS" id="PR00080">
    <property type="entry name" value="SDRFAMILY"/>
</dbReference>
<dbReference type="GO" id="GO:0052588">
    <property type="term" value="F:diacetyl reductase ((S)-acetoin forming) (NAD+) activity"/>
    <property type="evidence" value="ECO:0007669"/>
    <property type="project" value="UniProtKB-EC"/>
</dbReference>
<evidence type="ECO:0000256" key="4">
    <source>
        <dbReference type="ARBA" id="ARBA00016110"/>
    </source>
</evidence>
<evidence type="ECO:0000256" key="5">
    <source>
        <dbReference type="ARBA" id="ARBA00023002"/>
    </source>
</evidence>
<comment type="caution">
    <text evidence="9">The sequence shown here is derived from an EMBL/GenBank/DDBJ whole genome shotgun (WGS) entry which is preliminary data.</text>
</comment>
<evidence type="ECO:0000256" key="8">
    <source>
        <dbReference type="ARBA" id="ARBA00047315"/>
    </source>
</evidence>
<dbReference type="RefSeq" id="WP_160654603.1">
    <property type="nucleotide sequence ID" value="NZ_JBHRWU010000001.1"/>
</dbReference>
<evidence type="ECO:0000256" key="7">
    <source>
        <dbReference type="ARBA" id="ARBA00031758"/>
    </source>
</evidence>
<dbReference type="InterPro" id="IPR002347">
    <property type="entry name" value="SDR_fam"/>
</dbReference>
<comment type="function">
    <text evidence="1">Catalyzes the irreversible reduction of 2,3-butanediol to (S)-acetoin in the presence of NADH.</text>
</comment>
<dbReference type="InterPro" id="IPR020904">
    <property type="entry name" value="Sc_DH/Rdtase_CS"/>
</dbReference>
<evidence type="ECO:0000313" key="10">
    <source>
        <dbReference type="Proteomes" id="UP000436284"/>
    </source>
</evidence>
<proteinExistence type="inferred from homology"/>
<reference evidence="9 10" key="1">
    <citation type="submission" date="2019-12" db="EMBL/GenBank/DDBJ databases">
        <title>Salinicoccus cyprini sp. nov., isolated from gastro-intestinal tract of mirror carp, Cyprinus carpio var. specularis, collected from Gobind Sagar Reservoir, Himachal Pradesh, India.</title>
        <authorList>
            <person name="Talwar C."/>
            <person name="Singh A.K."/>
            <person name="Lal R."/>
            <person name="Negi R.K."/>
        </authorList>
    </citation>
    <scope>NUCLEOTIDE SEQUENCE [LARGE SCALE GENOMIC DNA]</scope>
    <source>
        <strain evidence="9 10">J-82</strain>
    </source>
</reference>
<comment type="catalytic activity">
    <reaction evidence="8">
        <text>(S)-acetoin + NAD(+) = diacetyl + NADH + H(+)</text>
        <dbReference type="Rhea" id="RHEA:27286"/>
        <dbReference type="ChEBI" id="CHEBI:15378"/>
        <dbReference type="ChEBI" id="CHEBI:15687"/>
        <dbReference type="ChEBI" id="CHEBI:16583"/>
        <dbReference type="ChEBI" id="CHEBI:57540"/>
        <dbReference type="ChEBI" id="CHEBI:57945"/>
        <dbReference type="EC" id="1.1.1.304"/>
    </reaction>
</comment>